<gene>
    <name evidence="2" type="ORF">SAMN04488522_103630</name>
</gene>
<evidence type="ECO:0000313" key="2">
    <source>
        <dbReference type="EMBL" id="SHF78026.1"/>
    </source>
</evidence>
<dbReference type="STRING" id="288992.SAMN04488522_103630"/>
<reference evidence="3" key="1">
    <citation type="submission" date="2016-11" db="EMBL/GenBank/DDBJ databases">
        <authorList>
            <person name="Varghese N."/>
            <person name="Submissions S."/>
        </authorList>
    </citation>
    <scope>NUCLEOTIDE SEQUENCE [LARGE SCALE GENOMIC DNA]</scope>
    <source>
        <strain evidence="3">DSM 16990</strain>
    </source>
</reference>
<sequence length="415" mass="46838">MKRFLCGLLLALPLLSSAQLNFHKGYVLTNSKDTLKGYLDYKEGKNNPVSVIFKSELNGNLQTYNLKNCAGYQINEMVSYQRHQVNISLSPEALSAIPQVIDTTSRRDTVFLQVLQSGQHLTLFSYEDDIKKRFFILDKGEVEPQELIRLLYFKSGNSGAVLTNARYARQLLMLLRKYNKLTPAIESRLGRLNYDQADLLKLVGHINDQEPEKSRFPKSRFFVGLGVNASTLGFTGAHELAGPDAKSKLSFGPTITAGVDVFANPAIRKMVFRMELALMMGSNSASTLVRKQSFDQMEAVLTPQLIYHFYNAEAFKAFFGVGVGLNFASYRNQKAIRHVNDFFTGAEVIKENEPSHMLDLQSFYFNFPVTAGVVLNKKIELSLGYSMPTALTNYTYFNADKQRFRLGINYLFGKH</sequence>
<dbReference type="OrthoDB" id="677565at2"/>
<evidence type="ECO:0000256" key="1">
    <source>
        <dbReference type="SAM" id="SignalP"/>
    </source>
</evidence>
<evidence type="ECO:0000313" key="3">
    <source>
        <dbReference type="Proteomes" id="UP000184287"/>
    </source>
</evidence>
<organism evidence="2 3">
    <name type="scientific">Pedobacter caeni</name>
    <dbReference type="NCBI Taxonomy" id="288992"/>
    <lineage>
        <taxon>Bacteria</taxon>
        <taxon>Pseudomonadati</taxon>
        <taxon>Bacteroidota</taxon>
        <taxon>Sphingobacteriia</taxon>
        <taxon>Sphingobacteriales</taxon>
        <taxon>Sphingobacteriaceae</taxon>
        <taxon>Pedobacter</taxon>
    </lineage>
</organism>
<accession>A0A1M5EFS0</accession>
<dbReference type="AlphaFoldDB" id="A0A1M5EFS0"/>
<dbReference type="RefSeq" id="WP_073232389.1">
    <property type="nucleotide sequence ID" value="NZ_FQUQ01000003.1"/>
</dbReference>
<name>A0A1M5EFS0_9SPHI</name>
<feature type="signal peptide" evidence="1">
    <location>
        <begin position="1"/>
        <end position="18"/>
    </location>
</feature>
<keyword evidence="3" id="KW-1185">Reference proteome</keyword>
<dbReference type="EMBL" id="FQUQ01000003">
    <property type="protein sequence ID" value="SHF78026.1"/>
    <property type="molecule type" value="Genomic_DNA"/>
</dbReference>
<dbReference type="Proteomes" id="UP000184287">
    <property type="component" value="Unassembled WGS sequence"/>
</dbReference>
<feature type="chain" id="PRO_5012025038" evidence="1">
    <location>
        <begin position="19"/>
        <end position="415"/>
    </location>
</feature>
<keyword evidence="1" id="KW-0732">Signal</keyword>
<proteinExistence type="predicted"/>
<protein>
    <submittedName>
        <fullName evidence="2">Outer membrane protein beta-barrel domain-containing protein</fullName>
    </submittedName>
</protein>